<dbReference type="AlphaFoldDB" id="Q88FV0"/>
<evidence type="ECO:0000313" key="2">
    <source>
        <dbReference type="Proteomes" id="UP000000556"/>
    </source>
</evidence>
<dbReference type="STRING" id="160488.PP_3978"/>
<dbReference type="PaxDb" id="160488-PP_3978"/>
<reference evidence="1 2" key="1">
    <citation type="journal article" date="2002" name="Environ. Microbiol.">
        <title>Complete genome sequence and comparative analysis of the metabolically versatile Pseudomonas putida KT2440.</title>
        <authorList>
            <person name="Nelson K.E."/>
            <person name="Weinel C."/>
            <person name="Paulsen I.T."/>
            <person name="Dodson R.J."/>
            <person name="Hilbert H."/>
            <person name="Martins dos Santos V.A."/>
            <person name="Fouts D.E."/>
            <person name="Gill S.R."/>
            <person name="Pop M."/>
            <person name="Holmes M."/>
            <person name="Brinkac L."/>
            <person name="Beanan M."/>
            <person name="DeBoy R.T."/>
            <person name="Daugherty S."/>
            <person name="Kolonay J."/>
            <person name="Madupu R."/>
            <person name="Nelson W."/>
            <person name="White O."/>
            <person name="Peterson J."/>
            <person name="Khouri H."/>
            <person name="Hance I."/>
            <person name="Chris Lee P."/>
            <person name="Holtzapple E."/>
            <person name="Scanlan D."/>
            <person name="Tran K."/>
            <person name="Moazzez A."/>
            <person name="Utterback T."/>
            <person name="Rizzo M."/>
            <person name="Lee K."/>
            <person name="Kosack D."/>
            <person name="Moestl D."/>
            <person name="Wedler H."/>
            <person name="Lauber J."/>
            <person name="Stjepandic D."/>
            <person name="Hoheisel J."/>
            <person name="Straetz M."/>
            <person name="Heim S."/>
            <person name="Kiewitz C."/>
            <person name="Eisen J.A."/>
            <person name="Timmis K.N."/>
            <person name="Dusterhoft A."/>
            <person name="Tummler B."/>
            <person name="Fraser C.M."/>
        </authorList>
    </citation>
    <scope>NUCLEOTIDE SEQUENCE [LARGE SCALE GENOMIC DNA]</scope>
    <source>
        <strain evidence="2">ATCC 47054 / DSM 6125 / CFBP 8728 / NCIMB 11950 / KT2440</strain>
    </source>
</reference>
<dbReference type="EMBL" id="AE015451">
    <property type="protein sequence ID" value="AAN69572.1"/>
    <property type="molecule type" value="Genomic_DNA"/>
</dbReference>
<sequence>MCHPWCSHKRNIDGSSYELHRHTKHDPAASCHEAALMEHLHRGFKTGSIPTVGYMA</sequence>
<dbReference type="BioCyc" id="PPUT160488:G1G01-4243-MONOMER"/>
<reference evidence="1 2" key="2">
    <citation type="journal article" date="2016" name="Environ. Microbiol.">
        <title>The revisited genome of Pseudomonas putida KT2440 enlightens its value as a robust metabolic chassis.</title>
        <authorList>
            <person name="Belda E."/>
            <person name="van Heck R.G."/>
            <person name="Lopez-Sanchez M.J."/>
            <person name="Cruveiller S."/>
            <person name="Barbe V."/>
            <person name="Fraser C."/>
            <person name="Klenk H.P."/>
            <person name="Petersen J."/>
            <person name="Morgat A."/>
            <person name="Nikel P.I."/>
            <person name="Vallenet D."/>
            <person name="Rouy Z."/>
            <person name="Sekowska A."/>
            <person name="Martins Dos Santos V.A."/>
            <person name="de Lorenzo V."/>
            <person name="Danchin A."/>
            <person name="Medigue C."/>
        </authorList>
    </citation>
    <scope>NUCLEOTIDE SEQUENCE [LARGE SCALE GENOMIC DNA]</scope>
    <source>
        <strain evidence="2">ATCC 47054 / DSM 6125 / CFBP 8728 / NCIMB 11950 / KT2440</strain>
    </source>
</reference>
<evidence type="ECO:0000313" key="1">
    <source>
        <dbReference type="EMBL" id="AAN69572.1"/>
    </source>
</evidence>
<dbReference type="KEGG" id="ppu:PP_3978"/>
<dbReference type="Proteomes" id="UP000000556">
    <property type="component" value="Chromosome"/>
</dbReference>
<keyword evidence="2" id="KW-1185">Reference proteome</keyword>
<accession>Q88FV0</accession>
<proteinExistence type="predicted"/>
<organism evidence="1 2">
    <name type="scientific">Pseudomonas putida (strain ATCC 47054 / DSM 6125 / CFBP 8728 / NCIMB 11950 / KT2440)</name>
    <dbReference type="NCBI Taxonomy" id="160488"/>
    <lineage>
        <taxon>Bacteria</taxon>
        <taxon>Pseudomonadati</taxon>
        <taxon>Pseudomonadota</taxon>
        <taxon>Gammaproteobacteria</taxon>
        <taxon>Pseudomonadales</taxon>
        <taxon>Pseudomonadaceae</taxon>
        <taxon>Pseudomonas</taxon>
    </lineage>
</organism>
<gene>
    <name evidence="1" type="ordered locus">PP_3978</name>
</gene>
<name>Q88FV0_PSEPK</name>
<protein>
    <submittedName>
        <fullName evidence="1">Uncharacterized protein</fullName>
    </submittedName>
</protein>
<dbReference type="HOGENOM" id="CLU_3010911_0_0_6"/>